<evidence type="ECO:0000256" key="6">
    <source>
        <dbReference type="SAM" id="Phobius"/>
    </source>
</evidence>
<evidence type="ECO:0008006" key="9">
    <source>
        <dbReference type="Google" id="ProtNLM"/>
    </source>
</evidence>
<keyword evidence="2" id="KW-1003">Cell membrane</keyword>
<proteinExistence type="predicted"/>
<name>A0A167DYD1_9GAMM</name>
<gene>
    <name evidence="7" type="ORF">N476_18340</name>
</gene>
<sequence length="209" mass="22474">MPSIEVFIAFSVVCFLLSITPGPSILYIAARSISQGPSAGVSAASGMAIGSFIYVVATVLGLATIFKYSPIAYTGLKIAGAFYLVYLGWQYFKPAEQTAGSPLLNKKNNLAIMKQSLVVELTNPKTALFFLAFLPQFVNNAEAQVSTQLLILGVIYTLITLCCDISIALLSGKLGNWLNKNNRSSHWQDKLAGSVMFILAGVIGYESMK</sequence>
<evidence type="ECO:0000313" key="8">
    <source>
        <dbReference type="Proteomes" id="UP000076503"/>
    </source>
</evidence>
<feature type="transmembrane region" description="Helical" evidence="6">
    <location>
        <begin position="149"/>
        <end position="170"/>
    </location>
</feature>
<protein>
    <recommendedName>
        <fullName evidence="9">Threonine transporter RhtB</fullName>
    </recommendedName>
</protein>
<evidence type="ECO:0000256" key="1">
    <source>
        <dbReference type="ARBA" id="ARBA00004651"/>
    </source>
</evidence>
<dbReference type="RefSeq" id="WP_063362369.1">
    <property type="nucleotide sequence ID" value="NZ_AUXZ01000080.1"/>
</dbReference>
<dbReference type="PANTHER" id="PTHR30086">
    <property type="entry name" value="ARGININE EXPORTER PROTEIN ARGO"/>
    <property type="match status" value="1"/>
</dbReference>
<dbReference type="PIRSF" id="PIRSF006324">
    <property type="entry name" value="LeuE"/>
    <property type="match status" value="1"/>
</dbReference>
<keyword evidence="3 6" id="KW-0812">Transmembrane</keyword>
<organism evidence="7 8">
    <name type="scientific">Pseudoalteromonas luteoviolacea H33</name>
    <dbReference type="NCBI Taxonomy" id="1365251"/>
    <lineage>
        <taxon>Bacteria</taxon>
        <taxon>Pseudomonadati</taxon>
        <taxon>Pseudomonadota</taxon>
        <taxon>Gammaproteobacteria</taxon>
        <taxon>Alteromonadales</taxon>
        <taxon>Pseudoalteromonadaceae</taxon>
        <taxon>Pseudoalteromonas</taxon>
    </lineage>
</organism>
<dbReference type="Pfam" id="PF01810">
    <property type="entry name" value="LysE"/>
    <property type="match status" value="1"/>
</dbReference>
<comment type="subcellular location">
    <subcellularLocation>
        <location evidence="1">Cell membrane</location>
        <topology evidence="1">Multi-pass membrane protein</topology>
    </subcellularLocation>
</comment>
<dbReference type="EMBL" id="AUXZ01000080">
    <property type="protein sequence ID" value="KZN49752.1"/>
    <property type="molecule type" value="Genomic_DNA"/>
</dbReference>
<dbReference type="GO" id="GO:0015171">
    <property type="term" value="F:amino acid transmembrane transporter activity"/>
    <property type="evidence" value="ECO:0007669"/>
    <property type="project" value="TreeGrafter"/>
</dbReference>
<dbReference type="Proteomes" id="UP000076503">
    <property type="component" value="Unassembled WGS sequence"/>
</dbReference>
<evidence type="ECO:0000256" key="4">
    <source>
        <dbReference type="ARBA" id="ARBA00022989"/>
    </source>
</evidence>
<dbReference type="GO" id="GO:0005886">
    <property type="term" value="C:plasma membrane"/>
    <property type="evidence" value="ECO:0007669"/>
    <property type="project" value="UniProtKB-SubCell"/>
</dbReference>
<feature type="transmembrane region" description="Helical" evidence="6">
    <location>
        <begin position="71"/>
        <end position="89"/>
    </location>
</feature>
<feature type="transmembrane region" description="Helical" evidence="6">
    <location>
        <begin position="6"/>
        <end position="29"/>
    </location>
</feature>
<feature type="transmembrane region" description="Helical" evidence="6">
    <location>
        <begin position="191"/>
        <end position="208"/>
    </location>
</feature>
<dbReference type="PANTHER" id="PTHR30086:SF20">
    <property type="entry name" value="ARGININE EXPORTER PROTEIN ARGO-RELATED"/>
    <property type="match status" value="1"/>
</dbReference>
<dbReference type="OrthoDB" id="9804822at2"/>
<dbReference type="AlphaFoldDB" id="A0A167DYD1"/>
<keyword evidence="4 6" id="KW-1133">Transmembrane helix</keyword>
<evidence type="ECO:0000313" key="7">
    <source>
        <dbReference type="EMBL" id="KZN49752.1"/>
    </source>
</evidence>
<dbReference type="InterPro" id="IPR001123">
    <property type="entry name" value="LeuE-type"/>
</dbReference>
<reference evidence="7 8" key="1">
    <citation type="submission" date="2013-07" db="EMBL/GenBank/DDBJ databases">
        <title>Comparative Genomic and Metabolomic Analysis of Twelve Strains of Pseudoalteromonas luteoviolacea.</title>
        <authorList>
            <person name="Vynne N.G."/>
            <person name="Mansson M."/>
            <person name="Gram L."/>
        </authorList>
    </citation>
    <scope>NUCLEOTIDE SEQUENCE [LARGE SCALE GENOMIC DNA]</scope>
    <source>
        <strain evidence="7 8">H33</strain>
    </source>
</reference>
<comment type="caution">
    <text evidence="7">The sequence shown here is derived from an EMBL/GenBank/DDBJ whole genome shotgun (WGS) entry which is preliminary data.</text>
</comment>
<evidence type="ECO:0000256" key="3">
    <source>
        <dbReference type="ARBA" id="ARBA00022692"/>
    </source>
</evidence>
<keyword evidence="5 6" id="KW-0472">Membrane</keyword>
<feature type="transmembrane region" description="Helical" evidence="6">
    <location>
        <begin position="41"/>
        <end position="65"/>
    </location>
</feature>
<evidence type="ECO:0000256" key="5">
    <source>
        <dbReference type="ARBA" id="ARBA00023136"/>
    </source>
</evidence>
<dbReference type="PATRIC" id="fig|1365251.3.peg.2973"/>
<evidence type="ECO:0000256" key="2">
    <source>
        <dbReference type="ARBA" id="ARBA00022475"/>
    </source>
</evidence>
<accession>A0A167DYD1</accession>